<dbReference type="Proteomes" id="UP000814128">
    <property type="component" value="Unassembled WGS sequence"/>
</dbReference>
<protein>
    <submittedName>
        <fullName evidence="1">DUF1613-domain-containing protein</fullName>
    </submittedName>
</protein>
<comment type="caution">
    <text evidence="1">The sequence shown here is derived from an EMBL/GenBank/DDBJ whole genome shotgun (WGS) entry which is preliminary data.</text>
</comment>
<reference evidence="1" key="1">
    <citation type="submission" date="2021-02" db="EMBL/GenBank/DDBJ databases">
        <authorList>
            <consortium name="DOE Joint Genome Institute"/>
            <person name="Ahrendt S."/>
            <person name="Looney B.P."/>
            <person name="Miyauchi S."/>
            <person name="Morin E."/>
            <person name="Drula E."/>
            <person name="Courty P.E."/>
            <person name="Chicoki N."/>
            <person name="Fauchery L."/>
            <person name="Kohler A."/>
            <person name="Kuo A."/>
            <person name="Labutti K."/>
            <person name="Pangilinan J."/>
            <person name="Lipzen A."/>
            <person name="Riley R."/>
            <person name="Andreopoulos W."/>
            <person name="He G."/>
            <person name="Johnson J."/>
            <person name="Barry K.W."/>
            <person name="Grigoriev I.V."/>
            <person name="Nagy L."/>
            <person name="Hibbett D."/>
            <person name="Henrissat B."/>
            <person name="Matheny P.B."/>
            <person name="Labbe J."/>
            <person name="Martin F."/>
        </authorList>
    </citation>
    <scope>NUCLEOTIDE SEQUENCE</scope>
    <source>
        <strain evidence="1">EC-137</strain>
    </source>
</reference>
<sequence length="475" mass="53940">MLSCPADFSVDLFETATSQLIHHPEYNSTLILRSETFADFDAPEDLRQLNIPRIEGYSASRNICRHLLPRRPGRDEGLDQHCTLYVPTDTLIGAVHPALLILTPIMPSHGKLPYYHPTVSHLAFRYLLSEARLRIEVIPLPGTPLGLGSRLYRTCLALLETLHRYGWGARTHYRKRVLHDRLIAREEYQDLYLVMRERYKYLIGQWNEVTDPLKHVFEDIGIATFLMLLWKHSDDATSIVPNDSGIVSEDEPWKCWRRPAGGFIDLGCGNGLLTHILTSEGYAGHGIDLRGRTSWKHYPAATQSQLHVFALDPTAPELDERYFLHNGFLIGNHADELTPWIPILSSRTGASGYLSLPCCAWSFDARFDRARDKTYAVDMSNERFIASLNLGADGSTTSGFASYRIWLATLSVHCGWEVECETLRIPSTRNWAIVGRNHTEVSGQDIKQRIENILQLVRQRGVFKTRRPEGKAGDH</sequence>
<proteinExistence type="predicted"/>
<organism evidence="1 2">
    <name type="scientific">Vararia minispora EC-137</name>
    <dbReference type="NCBI Taxonomy" id="1314806"/>
    <lineage>
        <taxon>Eukaryota</taxon>
        <taxon>Fungi</taxon>
        <taxon>Dikarya</taxon>
        <taxon>Basidiomycota</taxon>
        <taxon>Agaricomycotina</taxon>
        <taxon>Agaricomycetes</taxon>
        <taxon>Russulales</taxon>
        <taxon>Lachnocladiaceae</taxon>
        <taxon>Vararia</taxon>
    </lineage>
</organism>
<accession>A0ACB8QLB9</accession>
<reference evidence="1" key="2">
    <citation type="journal article" date="2022" name="New Phytol.">
        <title>Evolutionary transition to the ectomycorrhizal habit in the genomes of a hyperdiverse lineage of mushroom-forming fungi.</title>
        <authorList>
            <person name="Looney B."/>
            <person name="Miyauchi S."/>
            <person name="Morin E."/>
            <person name="Drula E."/>
            <person name="Courty P.E."/>
            <person name="Kohler A."/>
            <person name="Kuo A."/>
            <person name="LaButti K."/>
            <person name="Pangilinan J."/>
            <person name="Lipzen A."/>
            <person name="Riley R."/>
            <person name="Andreopoulos W."/>
            <person name="He G."/>
            <person name="Johnson J."/>
            <person name="Nolan M."/>
            <person name="Tritt A."/>
            <person name="Barry K.W."/>
            <person name="Grigoriev I.V."/>
            <person name="Nagy L.G."/>
            <person name="Hibbett D."/>
            <person name="Henrissat B."/>
            <person name="Matheny P.B."/>
            <person name="Labbe J."/>
            <person name="Martin F.M."/>
        </authorList>
    </citation>
    <scope>NUCLEOTIDE SEQUENCE</scope>
    <source>
        <strain evidence="1">EC-137</strain>
    </source>
</reference>
<gene>
    <name evidence="1" type="ORF">K488DRAFT_49826</name>
</gene>
<evidence type="ECO:0000313" key="1">
    <source>
        <dbReference type="EMBL" id="KAI0032465.1"/>
    </source>
</evidence>
<dbReference type="EMBL" id="MU273545">
    <property type="protein sequence ID" value="KAI0032465.1"/>
    <property type="molecule type" value="Genomic_DNA"/>
</dbReference>
<evidence type="ECO:0000313" key="2">
    <source>
        <dbReference type="Proteomes" id="UP000814128"/>
    </source>
</evidence>
<name>A0ACB8QLB9_9AGAM</name>
<keyword evidence="2" id="KW-1185">Reference proteome</keyword>